<dbReference type="Proteomes" id="UP000184074">
    <property type="component" value="Unassembled WGS sequence"/>
</dbReference>
<reference evidence="1 2" key="1">
    <citation type="submission" date="2016-11" db="EMBL/GenBank/DDBJ databases">
        <authorList>
            <person name="Jaros S."/>
            <person name="Januszkiewicz K."/>
            <person name="Wedrychowicz H."/>
        </authorList>
    </citation>
    <scope>NUCLEOTIDE SEQUENCE [LARGE SCALE GENOMIC DNA]</scope>
    <source>
        <strain evidence="1 2">DSM 28715</strain>
    </source>
</reference>
<evidence type="ECO:0000313" key="2">
    <source>
        <dbReference type="Proteomes" id="UP000184074"/>
    </source>
</evidence>
<evidence type="ECO:0000313" key="1">
    <source>
        <dbReference type="EMBL" id="SHG80290.1"/>
    </source>
</evidence>
<sequence length="70" mass="7958">MGEAYVDDETWITTLKAARDQAVVACEVREEAFQNFDDASSENPQIRWINDPCEIVVSLNRSIDSHISEK</sequence>
<gene>
    <name evidence="1" type="ORF">SAMN05444003_0997</name>
</gene>
<proteinExistence type="predicted"/>
<keyword evidence="2" id="KW-1185">Reference proteome</keyword>
<dbReference type="AlphaFoldDB" id="A0A1M5MS75"/>
<dbReference type="STRING" id="1508389.SAMN05444003_0997"/>
<organism evidence="1 2">
    <name type="scientific">Cognatiyoonia sediminum</name>
    <dbReference type="NCBI Taxonomy" id="1508389"/>
    <lineage>
        <taxon>Bacteria</taxon>
        <taxon>Pseudomonadati</taxon>
        <taxon>Pseudomonadota</taxon>
        <taxon>Alphaproteobacteria</taxon>
        <taxon>Rhodobacterales</taxon>
        <taxon>Paracoccaceae</taxon>
        <taxon>Cognatiyoonia</taxon>
    </lineage>
</organism>
<accession>A0A1M5MS75</accession>
<protein>
    <submittedName>
        <fullName evidence="1">Uncharacterized protein</fullName>
    </submittedName>
</protein>
<name>A0A1M5MS75_9RHOB</name>
<dbReference type="EMBL" id="FQXB01000001">
    <property type="protein sequence ID" value="SHG80290.1"/>
    <property type="molecule type" value="Genomic_DNA"/>
</dbReference>